<feature type="domain" description="YgjP-like metallopeptidase" evidence="1">
    <location>
        <begin position="84"/>
        <end position="165"/>
    </location>
</feature>
<accession>A0A7G6DZ47</accession>
<dbReference type="PANTHER" id="PTHR30399:SF1">
    <property type="entry name" value="UTP PYROPHOSPHATASE"/>
    <property type="match status" value="1"/>
</dbReference>
<evidence type="ECO:0000259" key="1">
    <source>
        <dbReference type="Pfam" id="PF01863"/>
    </source>
</evidence>
<name>A0A7G6DZ47_THEFR</name>
<evidence type="ECO:0000313" key="3">
    <source>
        <dbReference type="Proteomes" id="UP000515847"/>
    </source>
</evidence>
<dbReference type="InterPro" id="IPR053136">
    <property type="entry name" value="UTP_pyrophosphatase-like"/>
</dbReference>
<keyword evidence="3" id="KW-1185">Reference proteome</keyword>
<dbReference type="EMBL" id="CP045798">
    <property type="protein sequence ID" value="QNB45101.1"/>
    <property type="molecule type" value="Genomic_DNA"/>
</dbReference>
<organism evidence="2 3">
    <name type="scientific">Thermanaerosceptrum fracticalcis</name>
    <dbReference type="NCBI Taxonomy" id="1712410"/>
    <lineage>
        <taxon>Bacteria</taxon>
        <taxon>Bacillati</taxon>
        <taxon>Bacillota</taxon>
        <taxon>Clostridia</taxon>
        <taxon>Eubacteriales</taxon>
        <taxon>Peptococcaceae</taxon>
        <taxon>Thermanaerosceptrum</taxon>
    </lineage>
</organism>
<dbReference type="Pfam" id="PF01863">
    <property type="entry name" value="YgjP-like"/>
    <property type="match status" value="1"/>
</dbReference>
<dbReference type="InterPro" id="IPR002725">
    <property type="entry name" value="YgjP-like_metallopeptidase"/>
</dbReference>
<protein>
    <submittedName>
        <fullName evidence="2">DUF45 domain-containing protein</fullName>
    </submittedName>
</protein>
<dbReference type="CDD" id="cd07344">
    <property type="entry name" value="M48_yhfN_like"/>
    <property type="match status" value="1"/>
</dbReference>
<sequence>MKIPRVVVEYRDKKNSSGKVVDGIIHLVISSRLTPEEREEHIRKLTARLSEKINWARGYQFSQEEGPVKTDQELFRLAETINKAYYNFEFTNISFHLQRSTWGTCSLKSRQIYISHRLIGAPLELLWYVVTHELCHLAEASHNKRFWNLVSKACPNYEQTRKALAAYGLR</sequence>
<dbReference type="OrthoDB" id="9811177at2"/>
<dbReference type="PANTHER" id="PTHR30399">
    <property type="entry name" value="UNCHARACTERIZED PROTEIN YGJP"/>
    <property type="match status" value="1"/>
</dbReference>
<reference evidence="2 3" key="1">
    <citation type="journal article" date="2019" name="Front. Microbiol.">
        <title>Thermoanaerosceptrum fracticalcis gen. nov. sp. nov., a Novel Fumarate-Fermenting Microorganism From a Deep Fractured Carbonate Aquifer of the US Great Basin.</title>
        <authorList>
            <person name="Hamilton-Brehm S.D."/>
            <person name="Stewart L.E."/>
            <person name="Zavarin M."/>
            <person name="Caldwell M."/>
            <person name="Lawson P.A."/>
            <person name="Onstott T.C."/>
            <person name="Grzymski J."/>
            <person name="Neveux I."/>
            <person name="Lollar B.S."/>
            <person name="Russell C.E."/>
            <person name="Moser D.P."/>
        </authorList>
    </citation>
    <scope>NUCLEOTIDE SEQUENCE [LARGE SCALE GENOMIC DNA]</scope>
    <source>
        <strain evidence="2 3">DRI-13</strain>
    </source>
</reference>
<gene>
    <name evidence="2" type="ORF">BR63_01450</name>
</gene>
<evidence type="ECO:0000313" key="2">
    <source>
        <dbReference type="EMBL" id="QNB45101.1"/>
    </source>
</evidence>
<dbReference type="AlphaFoldDB" id="A0A7G6DZ47"/>
<dbReference type="KEGG" id="tfr:BR63_01450"/>
<dbReference type="Proteomes" id="UP000515847">
    <property type="component" value="Chromosome"/>
</dbReference>
<proteinExistence type="predicted"/>
<dbReference type="Gene3D" id="3.30.2010.10">
    <property type="entry name" value="Metalloproteases ('zincins'), catalytic domain"/>
    <property type="match status" value="1"/>
</dbReference>
<dbReference type="RefSeq" id="WP_051965910.1">
    <property type="nucleotide sequence ID" value="NZ_CP045798.1"/>
</dbReference>